<reference evidence="1" key="1">
    <citation type="journal article" date="2020" name="bioRxiv">
        <title>Comparative genomics of Chlamydomonas.</title>
        <authorList>
            <person name="Craig R.J."/>
            <person name="Hasan A.R."/>
            <person name="Ness R.W."/>
            <person name="Keightley P.D."/>
        </authorList>
    </citation>
    <scope>NUCLEOTIDE SEQUENCE</scope>
    <source>
        <strain evidence="1">SAG 7.73</strain>
    </source>
</reference>
<dbReference type="EMBL" id="JAEHOC010000007">
    <property type="protein sequence ID" value="KAG2440353.1"/>
    <property type="molecule type" value="Genomic_DNA"/>
</dbReference>
<dbReference type="OrthoDB" id="531885at2759"/>
<evidence type="ECO:0000313" key="2">
    <source>
        <dbReference type="Proteomes" id="UP000650467"/>
    </source>
</evidence>
<comment type="caution">
    <text evidence="1">The sequence shown here is derived from an EMBL/GenBank/DDBJ whole genome shotgun (WGS) entry which is preliminary data.</text>
</comment>
<name>A0A835W7M0_CHLIN</name>
<proteinExistence type="predicted"/>
<dbReference type="Proteomes" id="UP000650467">
    <property type="component" value="Unassembled WGS sequence"/>
</dbReference>
<evidence type="ECO:0000313" key="1">
    <source>
        <dbReference type="EMBL" id="KAG2440353.1"/>
    </source>
</evidence>
<sequence>MQPAILSLDALDDLDDPSRGSYLPVVPLPGAAAAEITFCTSWLAYMWGRAALAGIQPQVSLEQAEQWAGRLGSAARLQDFSDVNDSLQELALYGVEELLWKER</sequence>
<dbReference type="AlphaFoldDB" id="A0A835W7M0"/>
<organism evidence="1 2">
    <name type="scientific">Chlamydomonas incerta</name>
    <dbReference type="NCBI Taxonomy" id="51695"/>
    <lineage>
        <taxon>Eukaryota</taxon>
        <taxon>Viridiplantae</taxon>
        <taxon>Chlorophyta</taxon>
        <taxon>core chlorophytes</taxon>
        <taxon>Chlorophyceae</taxon>
        <taxon>CS clade</taxon>
        <taxon>Chlamydomonadales</taxon>
        <taxon>Chlamydomonadaceae</taxon>
        <taxon>Chlamydomonas</taxon>
    </lineage>
</organism>
<accession>A0A835W7M0</accession>
<gene>
    <name evidence="1" type="ORF">HXX76_004458</name>
</gene>
<protein>
    <submittedName>
        <fullName evidence="1">Uncharacterized protein</fullName>
    </submittedName>
</protein>
<keyword evidence="2" id="KW-1185">Reference proteome</keyword>